<protein>
    <submittedName>
        <fullName evidence="1">N2,N2-dimethylguanosine tRNA methyltransferase</fullName>
    </submittedName>
</protein>
<proteinExistence type="predicted"/>
<evidence type="ECO:0000313" key="1">
    <source>
        <dbReference type="EMBL" id="PWN53471.1"/>
    </source>
</evidence>
<sequence>MAPTPILLSPSRALASGISIAKHESAFRENSATIVMPSKEAAFLNPVQEFNRDISIMAIRTWSERVDNEKRARWELAIKKKEAKGKRKAAPPTTQVGREKRARTQAAEQDEHPHSAQAPQIAKRDESDDVGQTAEPQQDLQAISSEYRPYKFTLLEALSATGLRSIRYAKEIPLLKWVLANDLSPTAVQAMRRNVALNFPPDRPIEEWTAEEDTKQDAVRLEEENSILKDGQLDEDALMELENQAKAKKQTVPADKGAELSGEGEPSAGAEDGAEKAGKKSSGKENLIHPECKVQLNAGDAISLMYAHRDPSKRFDVVDLDPYGTAAPFLDGAVQSVADGGLLCVTCTDLAILAGHNYPEKCFSLYGGTGLKGEYSHEVALRLVLHSIATSAARYGRYIQPLLSLSIDFYLRVFVRVWTGPAEVKNNASKTGNVYWCVKCSNWHAQRMGRATKLESVGKGGKTNTYYKYQSAQGPPVGPKCDECEGTMHVAGPMWLGPLHEPDFCEELVANLDRNPKQVGTSARIKGMVSTAADELEDLFYFTPPKVSGIFHCVSPALDTTIAGLLHAGYQVSRSHCSPGSIKTSASRGQVYDMMRAWIEKNPVRVEKLKEGDAARQLLSKKAQREYDFEEKIAEAKEVMGGRLVRYQANPQANWGPGTAAKGHKGSKKRRIRPDDATAFIAAAESLSKTETTTDVDGVPCQDSDAQSQ</sequence>
<reference evidence="1 2" key="1">
    <citation type="journal article" date="2018" name="Mol. Biol. Evol.">
        <title>Broad Genomic Sampling Reveals a Smut Pathogenic Ancestry of the Fungal Clade Ustilaginomycotina.</title>
        <authorList>
            <person name="Kijpornyongpan T."/>
            <person name="Mondo S.J."/>
            <person name="Barry K."/>
            <person name="Sandor L."/>
            <person name="Lee J."/>
            <person name="Lipzen A."/>
            <person name="Pangilinan J."/>
            <person name="LaButti K."/>
            <person name="Hainaut M."/>
            <person name="Henrissat B."/>
            <person name="Grigoriev I.V."/>
            <person name="Spatafora J.W."/>
            <person name="Aime M.C."/>
        </authorList>
    </citation>
    <scope>NUCLEOTIDE SEQUENCE [LARGE SCALE GENOMIC DNA]</scope>
    <source>
        <strain evidence="1 2">SA 807</strain>
    </source>
</reference>
<gene>
    <name evidence="1" type="ORF">IE53DRAFT_384042</name>
</gene>
<keyword evidence="2" id="KW-1185">Reference proteome</keyword>
<keyword evidence="1" id="KW-0489">Methyltransferase</keyword>
<organism evidence="1 2">
    <name type="scientific">Violaceomyces palustris</name>
    <dbReference type="NCBI Taxonomy" id="1673888"/>
    <lineage>
        <taxon>Eukaryota</taxon>
        <taxon>Fungi</taxon>
        <taxon>Dikarya</taxon>
        <taxon>Basidiomycota</taxon>
        <taxon>Ustilaginomycotina</taxon>
        <taxon>Ustilaginomycetes</taxon>
        <taxon>Violaceomycetales</taxon>
        <taxon>Violaceomycetaceae</taxon>
        <taxon>Violaceomyces</taxon>
    </lineage>
</organism>
<evidence type="ECO:0000313" key="2">
    <source>
        <dbReference type="Proteomes" id="UP000245626"/>
    </source>
</evidence>
<dbReference type="EMBL" id="KZ819724">
    <property type="protein sequence ID" value="PWN53471.1"/>
    <property type="molecule type" value="Genomic_DNA"/>
</dbReference>
<dbReference type="Proteomes" id="UP000245626">
    <property type="component" value="Unassembled WGS sequence"/>
</dbReference>
<name>A0ACD0P5Y8_9BASI</name>
<keyword evidence="1" id="KW-0808">Transferase</keyword>
<accession>A0ACD0P5Y8</accession>